<dbReference type="Proteomes" id="UP001642483">
    <property type="component" value="Unassembled WGS sequence"/>
</dbReference>
<comment type="caution">
    <text evidence="4">The sequence shown here is derived from an EMBL/GenBank/DDBJ whole genome shotgun (WGS) entry which is preliminary data.</text>
</comment>
<dbReference type="InterPro" id="IPR013892">
    <property type="entry name" value="Cyt_c_biogenesis_Cmc1-like"/>
</dbReference>
<dbReference type="EMBL" id="CAWYQH010000141">
    <property type="protein sequence ID" value="CAK8694561.1"/>
    <property type="molecule type" value="Genomic_DNA"/>
</dbReference>
<accession>A0ABP0GUD4</accession>
<keyword evidence="2" id="KW-1015">Disulfide bond</keyword>
<evidence type="ECO:0000313" key="5">
    <source>
        <dbReference type="Proteomes" id="UP001642483"/>
    </source>
</evidence>
<gene>
    <name evidence="4" type="ORF">CVLEPA_LOCUS27924</name>
</gene>
<comment type="similarity">
    <text evidence="1 3">Belongs to the CMC family.</text>
</comment>
<keyword evidence="5" id="KW-1185">Reference proteome</keyword>
<evidence type="ECO:0000256" key="3">
    <source>
        <dbReference type="RuleBase" id="RU364104"/>
    </source>
</evidence>
<name>A0ABP0GUD4_CLALP</name>
<reference evidence="4 5" key="1">
    <citation type="submission" date="2024-02" db="EMBL/GenBank/DDBJ databases">
        <authorList>
            <person name="Daric V."/>
            <person name="Darras S."/>
        </authorList>
    </citation>
    <scope>NUCLEOTIDE SEQUENCE [LARGE SCALE GENOMIC DNA]</scope>
</reference>
<sequence length="187" mass="21915">MLNLFKPLMIGSGAMVVFGAAVYINAKNYSNDTSFHSKDPDPSLRRVEKDILIPKIMRDRSRQYACAAQVKAFNDCCLQYKPGTLKSYFTFINCKNENDAMMQCMNEKFLSMDYYYDCKEIYLHEKKLFQKTDVLKKDRTCVKDYIENSKPVDFEMTETVKKYFENVSTDYEKTNNINSFDESLLKD</sequence>
<dbReference type="Pfam" id="PF08583">
    <property type="entry name" value="Cmc1"/>
    <property type="match status" value="1"/>
</dbReference>
<protein>
    <recommendedName>
        <fullName evidence="3">COX assembly mitochondrial protein</fullName>
    </recommendedName>
</protein>
<keyword evidence="3" id="KW-0496">Mitochondrion</keyword>
<comment type="subcellular location">
    <subcellularLocation>
        <location evidence="3">Mitochondrion</location>
    </subcellularLocation>
</comment>
<proteinExistence type="inferred from homology"/>
<evidence type="ECO:0000256" key="1">
    <source>
        <dbReference type="ARBA" id="ARBA00007347"/>
    </source>
</evidence>
<evidence type="ECO:0000313" key="4">
    <source>
        <dbReference type="EMBL" id="CAK8694561.1"/>
    </source>
</evidence>
<evidence type="ECO:0000256" key="2">
    <source>
        <dbReference type="ARBA" id="ARBA00023157"/>
    </source>
</evidence>
<organism evidence="4 5">
    <name type="scientific">Clavelina lepadiformis</name>
    <name type="common">Light-bulb sea squirt</name>
    <name type="synonym">Ascidia lepadiformis</name>
    <dbReference type="NCBI Taxonomy" id="159417"/>
    <lineage>
        <taxon>Eukaryota</taxon>
        <taxon>Metazoa</taxon>
        <taxon>Chordata</taxon>
        <taxon>Tunicata</taxon>
        <taxon>Ascidiacea</taxon>
        <taxon>Aplousobranchia</taxon>
        <taxon>Clavelinidae</taxon>
        <taxon>Clavelina</taxon>
    </lineage>
</organism>